<evidence type="ECO:0008006" key="3">
    <source>
        <dbReference type="Google" id="ProtNLM"/>
    </source>
</evidence>
<organism evidence="1 2">
    <name type="scientific">Arthrobacter cheniae</name>
    <dbReference type="NCBI Taxonomy" id="1258888"/>
    <lineage>
        <taxon>Bacteria</taxon>
        <taxon>Bacillati</taxon>
        <taxon>Actinomycetota</taxon>
        <taxon>Actinomycetes</taxon>
        <taxon>Micrococcales</taxon>
        <taxon>Micrococcaceae</taxon>
        <taxon>Arthrobacter</taxon>
    </lineage>
</organism>
<dbReference type="EMBL" id="QZVT01000013">
    <property type="protein sequence ID" value="RJT75969.1"/>
    <property type="molecule type" value="Genomic_DNA"/>
</dbReference>
<evidence type="ECO:0000313" key="2">
    <source>
        <dbReference type="Proteomes" id="UP000272560"/>
    </source>
</evidence>
<dbReference type="OrthoDB" id="24355at2"/>
<dbReference type="Gene3D" id="3.50.50.60">
    <property type="entry name" value="FAD/NAD(P)-binding domain"/>
    <property type="match status" value="1"/>
</dbReference>
<dbReference type="InterPro" id="IPR036188">
    <property type="entry name" value="FAD/NAD-bd_sf"/>
</dbReference>
<evidence type="ECO:0000313" key="1">
    <source>
        <dbReference type="EMBL" id="RJT75969.1"/>
    </source>
</evidence>
<comment type="caution">
    <text evidence="1">The sequence shown here is derived from an EMBL/GenBank/DDBJ whole genome shotgun (WGS) entry which is preliminary data.</text>
</comment>
<reference evidence="1 2" key="1">
    <citation type="submission" date="2018-09" db="EMBL/GenBank/DDBJ databases">
        <title>Novel species of Arthrobacter.</title>
        <authorList>
            <person name="Liu Q."/>
            <person name="Xin Y.-H."/>
        </authorList>
    </citation>
    <scope>NUCLEOTIDE SEQUENCE [LARGE SCALE GENOMIC DNA]</scope>
    <source>
        <strain evidence="1 2">Hz2</strain>
    </source>
</reference>
<dbReference type="Pfam" id="PF05834">
    <property type="entry name" value="Lycopene_cycl"/>
    <property type="match status" value="1"/>
</dbReference>
<name>A0A3A5M7X3_9MICC</name>
<protein>
    <recommendedName>
        <fullName evidence="3">Lycopene cyclase</fullName>
    </recommendedName>
</protein>
<gene>
    <name evidence="1" type="ORF">D6T63_17030</name>
</gene>
<keyword evidence="2" id="KW-1185">Reference proteome</keyword>
<dbReference type="Proteomes" id="UP000272560">
    <property type="component" value="Unassembled WGS sequence"/>
</dbReference>
<accession>A0A3A5M7X3</accession>
<proteinExistence type="predicted"/>
<dbReference type="SUPFAM" id="SSF51905">
    <property type="entry name" value="FAD/NAD(P)-binding domain"/>
    <property type="match status" value="1"/>
</dbReference>
<sequence>MPTSGRNLLLMTHRAQEYDVIIAGGGLAGRSLACFLSREPALTGTRILIVDDAGDHYAHRSLIYWHDKALPLPLVPVATFMSLAVDAGSAQRVLPLTRHRLCLTSSRTVFRCLDDVIDANPHVTRLDAQISRVRAHRGSVEVALSDGRLLTASYCFDSTVPPPGIKAPLLMSGEVRRIRTPHESFDPSIATFIDFRSGNHNPVHFHCVLPVSDREAFIEVTRIMPGRRPGPEFSFEQATSAYLREVWGVSEFSTLSVERGCIPLGIRSSPSRGRHVRIGTPSGAVKATTGYGFTRILRQTQHIASSLATTGSADVPRPSPRFRWYDKPVLRMWKHDPEQAVQFMKAAFTSGDADLVLDFLDERTTFAEEQRLLGSMPVTMLLQPRLWI</sequence>
<dbReference type="AlphaFoldDB" id="A0A3A5M7X3"/>